<evidence type="ECO:0000313" key="1">
    <source>
        <dbReference type="EMBL" id="CAE8602288.1"/>
    </source>
</evidence>
<dbReference type="Pfam" id="PF10294">
    <property type="entry name" value="Methyltransf_16"/>
    <property type="match status" value="1"/>
</dbReference>
<evidence type="ECO:0008006" key="3">
    <source>
        <dbReference type="Google" id="ProtNLM"/>
    </source>
</evidence>
<feature type="non-terminal residue" evidence="1">
    <location>
        <position position="266"/>
    </location>
</feature>
<sequence length="266" mass="28228">LGDDGRCDKEDACLFPSEDVDPCDWNVGDELQSCTSQGLRCRRVTVGPHQISLFTAACSADDSGPEDLGLHVWPGTHAMSHLILDLEKKGRSVLDVGCGTGFIGILARLAGCGDLVLADCEEKVLATARLNVKANGFEAGSGVKVKALSWGLGAVDETEGATFDVVLLCEVLYVAQPRCVPWTLDSDDVSALAALTKAKLSPGGEAWVTYGNREEGGMEMFRDAAVVAGLTFEEVALKAVVPAEDLARKSANALRRVKVFHLTHAK</sequence>
<proteinExistence type="predicted"/>
<dbReference type="Proteomes" id="UP000654075">
    <property type="component" value="Unassembled WGS sequence"/>
</dbReference>
<dbReference type="CDD" id="cd02440">
    <property type="entry name" value="AdoMet_MTases"/>
    <property type="match status" value="1"/>
</dbReference>
<reference evidence="1" key="1">
    <citation type="submission" date="2021-02" db="EMBL/GenBank/DDBJ databases">
        <authorList>
            <person name="Dougan E. K."/>
            <person name="Rhodes N."/>
            <person name="Thang M."/>
            <person name="Chan C."/>
        </authorList>
    </citation>
    <scope>NUCLEOTIDE SEQUENCE</scope>
</reference>
<dbReference type="AlphaFoldDB" id="A0A813EPP6"/>
<dbReference type="InterPro" id="IPR029063">
    <property type="entry name" value="SAM-dependent_MTases_sf"/>
</dbReference>
<dbReference type="EMBL" id="CAJNNV010014092">
    <property type="protein sequence ID" value="CAE8602288.1"/>
    <property type="molecule type" value="Genomic_DNA"/>
</dbReference>
<name>A0A813EPP6_POLGL</name>
<comment type="caution">
    <text evidence="1">The sequence shown here is derived from an EMBL/GenBank/DDBJ whole genome shotgun (WGS) entry which is preliminary data.</text>
</comment>
<dbReference type="OrthoDB" id="1723750at2759"/>
<dbReference type="Gene3D" id="3.40.50.150">
    <property type="entry name" value="Vaccinia Virus protein VP39"/>
    <property type="match status" value="1"/>
</dbReference>
<evidence type="ECO:0000313" key="2">
    <source>
        <dbReference type="Proteomes" id="UP000654075"/>
    </source>
</evidence>
<gene>
    <name evidence="1" type="ORF">PGLA1383_LOCUS20540</name>
</gene>
<dbReference type="PANTHER" id="PTHR14614">
    <property type="entry name" value="HEPATOCELLULAR CARCINOMA-ASSOCIATED ANTIGEN"/>
    <property type="match status" value="1"/>
</dbReference>
<dbReference type="OMA" id="GTHAMAF"/>
<protein>
    <recommendedName>
        <fullName evidence="3">Calmodulin-lysine N-methyltransferase</fullName>
    </recommendedName>
</protein>
<accession>A0A813EPP6</accession>
<dbReference type="InterPro" id="IPR019410">
    <property type="entry name" value="Methyltransf_16"/>
</dbReference>
<keyword evidence="2" id="KW-1185">Reference proteome</keyword>
<organism evidence="1 2">
    <name type="scientific">Polarella glacialis</name>
    <name type="common">Dinoflagellate</name>
    <dbReference type="NCBI Taxonomy" id="89957"/>
    <lineage>
        <taxon>Eukaryota</taxon>
        <taxon>Sar</taxon>
        <taxon>Alveolata</taxon>
        <taxon>Dinophyceae</taxon>
        <taxon>Suessiales</taxon>
        <taxon>Suessiaceae</taxon>
        <taxon>Polarella</taxon>
    </lineage>
</organism>
<dbReference type="SUPFAM" id="SSF53335">
    <property type="entry name" value="S-adenosyl-L-methionine-dependent methyltransferases"/>
    <property type="match status" value="1"/>
</dbReference>